<feature type="compositionally biased region" description="Low complexity" evidence="1">
    <location>
        <begin position="195"/>
        <end position="209"/>
    </location>
</feature>
<sequence>MNRDDFLAAEYVIGTLDAAERAEVRTRIAVDVSFEARVRRWERALAPLYELVTPIAPPPGLWRAIADDVGRAGSDKVSSGRRGRRRKDKAAAPSEADAAAIGSGDGHAPPDTGKGRSVRGALVAPFRAVTGLVRGLKLQRKAAGPSEPRWERPDRVPHGVQGQAQERVQDRVQAQAPRRRGVDRGPLSAPRRVATDVAPAPDVAPPRAAQMPVSADVVPPVHAPPVHLPPPDDAAATGRLARSPAPEVAAAPDVRESVPPAEASPRPAAEAEARRARAKARRARTQAPDRAAPFDPPRAAAGAIVPDAPTKAPVPDPGEAPAFTAWPTAQKPAERPTPAGPPEAEQQDSSGTSVRRPPAAAPPPPGGARPPMAVEQEAAPAVLSPEGVVAPAETGGPVEGARRPSVTPWIPPSRKRGVSEAPPEASAAPAESDPSPPDEPSTPVGAASAGGGGPAPADIDAPTTAMAEPDVAGEKALIPAAAEGGAQEGGPDCAAPPPTILGAAVVLETFEVSPRDAPAEPAAPTMEVGRSGGSEVGSVTPQEPAPAQASQGAVEDPVAVAAVSPGAVGARASERGRPRFARARSRWQKLAWGVGMLAAVVAVAVGIDLLARASGNGGREPRSVALTPVFVANPPPDVRLRLNGGSGRAEVRIEAPVAPPGRIYRLRLKTAAGAIHVLGTFKSSFVASADLGPLLSDNAPGTARLSVTLDPLDDSAQPGEEIYNARIGE</sequence>
<feature type="compositionally biased region" description="Pro residues" evidence="1">
    <location>
        <begin position="222"/>
        <end position="232"/>
    </location>
</feature>
<feature type="region of interest" description="Disordered" evidence="1">
    <location>
        <begin position="516"/>
        <end position="553"/>
    </location>
</feature>
<proteinExistence type="predicted"/>
<feature type="compositionally biased region" description="Low complexity" evidence="1">
    <location>
        <begin position="419"/>
        <end position="433"/>
    </location>
</feature>
<evidence type="ECO:0000313" key="2">
    <source>
        <dbReference type="EMBL" id="MDQ0504715.1"/>
    </source>
</evidence>
<organism evidence="2 3">
    <name type="scientific">Xanthobacter agilis</name>
    <dbReference type="NCBI Taxonomy" id="47492"/>
    <lineage>
        <taxon>Bacteria</taxon>
        <taxon>Pseudomonadati</taxon>
        <taxon>Pseudomonadota</taxon>
        <taxon>Alphaproteobacteria</taxon>
        <taxon>Hyphomicrobiales</taxon>
        <taxon>Xanthobacteraceae</taxon>
        <taxon>Xanthobacter</taxon>
    </lineage>
</organism>
<feature type="region of interest" description="Disordered" evidence="1">
    <location>
        <begin position="222"/>
        <end position="477"/>
    </location>
</feature>
<dbReference type="RefSeq" id="WP_237346453.1">
    <property type="nucleotide sequence ID" value="NZ_JABWGX010000019.1"/>
</dbReference>
<feature type="compositionally biased region" description="Basic residues" evidence="1">
    <location>
        <begin position="79"/>
        <end position="88"/>
    </location>
</feature>
<comment type="caution">
    <text evidence="2">The sequence shown here is derived from an EMBL/GenBank/DDBJ whole genome shotgun (WGS) entry which is preliminary data.</text>
</comment>
<dbReference type="Proteomes" id="UP001241747">
    <property type="component" value="Unassembled WGS sequence"/>
</dbReference>
<feature type="compositionally biased region" description="Low complexity" evidence="1">
    <location>
        <begin position="259"/>
        <end position="268"/>
    </location>
</feature>
<evidence type="ECO:0000256" key="1">
    <source>
        <dbReference type="SAM" id="MobiDB-lite"/>
    </source>
</evidence>
<protein>
    <submittedName>
        <fullName evidence="2">Anti-sigma-K factor RskA</fullName>
    </submittedName>
</protein>
<gene>
    <name evidence="2" type="ORF">QOZ94_001497</name>
</gene>
<accession>A0ABU0LC51</accession>
<evidence type="ECO:0000313" key="3">
    <source>
        <dbReference type="Proteomes" id="UP001241747"/>
    </source>
</evidence>
<feature type="region of interest" description="Disordered" evidence="1">
    <location>
        <begin position="137"/>
        <end position="209"/>
    </location>
</feature>
<feature type="compositionally biased region" description="Low complexity" evidence="1">
    <location>
        <begin position="91"/>
        <end position="100"/>
    </location>
</feature>
<feature type="compositionally biased region" description="Low complexity" evidence="1">
    <location>
        <begin position="455"/>
        <end position="467"/>
    </location>
</feature>
<reference evidence="2 3" key="1">
    <citation type="submission" date="2023-07" db="EMBL/GenBank/DDBJ databases">
        <title>Genomic Encyclopedia of Type Strains, Phase IV (KMG-IV): sequencing the most valuable type-strain genomes for metagenomic binning, comparative biology and taxonomic classification.</title>
        <authorList>
            <person name="Goeker M."/>
        </authorList>
    </citation>
    <scope>NUCLEOTIDE SEQUENCE [LARGE SCALE GENOMIC DNA]</scope>
    <source>
        <strain evidence="2 3">DSM 3770</strain>
    </source>
</reference>
<keyword evidence="3" id="KW-1185">Reference proteome</keyword>
<name>A0ABU0LC51_XANAG</name>
<dbReference type="EMBL" id="JAUSVY010000003">
    <property type="protein sequence ID" value="MDQ0504715.1"/>
    <property type="molecule type" value="Genomic_DNA"/>
</dbReference>
<feature type="compositionally biased region" description="Low complexity" evidence="1">
    <location>
        <begin position="288"/>
        <end position="303"/>
    </location>
</feature>
<feature type="compositionally biased region" description="Pro residues" evidence="1">
    <location>
        <begin position="359"/>
        <end position="368"/>
    </location>
</feature>
<feature type="compositionally biased region" description="Basic and acidic residues" evidence="1">
    <location>
        <begin position="148"/>
        <end position="157"/>
    </location>
</feature>
<feature type="region of interest" description="Disordered" evidence="1">
    <location>
        <begin position="71"/>
        <end position="117"/>
    </location>
</feature>